<feature type="chain" id="PRO_5002205154" description="F-box domain-containing protein" evidence="1">
    <location>
        <begin position="21"/>
        <end position="543"/>
    </location>
</feature>
<reference evidence="2 3" key="1">
    <citation type="submission" date="2014-04" db="EMBL/GenBank/DDBJ databases">
        <title>Evolutionary Origins and Diversification of the Mycorrhizal Mutualists.</title>
        <authorList>
            <consortium name="DOE Joint Genome Institute"/>
            <consortium name="Mycorrhizal Genomics Consortium"/>
            <person name="Kohler A."/>
            <person name="Kuo A."/>
            <person name="Nagy L.G."/>
            <person name="Floudas D."/>
            <person name="Copeland A."/>
            <person name="Barry K.W."/>
            <person name="Cichocki N."/>
            <person name="Veneault-Fourrey C."/>
            <person name="LaButti K."/>
            <person name="Lindquist E.A."/>
            <person name="Lipzen A."/>
            <person name="Lundell T."/>
            <person name="Morin E."/>
            <person name="Murat C."/>
            <person name="Riley R."/>
            <person name="Ohm R."/>
            <person name="Sun H."/>
            <person name="Tunlid A."/>
            <person name="Henrissat B."/>
            <person name="Grigoriev I.V."/>
            <person name="Hibbett D.S."/>
            <person name="Martin F."/>
        </authorList>
    </citation>
    <scope>NUCLEOTIDE SEQUENCE [LARGE SCALE GENOMIC DNA]</scope>
    <source>
        <strain evidence="2 3">MD-312</strain>
    </source>
</reference>
<evidence type="ECO:0000313" key="3">
    <source>
        <dbReference type="Proteomes" id="UP000053820"/>
    </source>
</evidence>
<dbReference type="InterPro" id="IPR032675">
    <property type="entry name" value="LRR_dom_sf"/>
</dbReference>
<feature type="signal peptide" evidence="1">
    <location>
        <begin position="1"/>
        <end position="20"/>
    </location>
</feature>
<dbReference type="HOGENOM" id="CLU_021164_0_2_1"/>
<accession>A0A0C9W4M0</accession>
<name>A0A0C9W4M0_9AGAM</name>
<dbReference type="Proteomes" id="UP000053820">
    <property type="component" value="Unassembled WGS sequence"/>
</dbReference>
<organism evidence="2 3">
    <name type="scientific">Hydnomerulius pinastri MD-312</name>
    <dbReference type="NCBI Taxonomy" id="994086"/>
    <lineage>
        <taxon>Eukaryota</taxon>
        <taxon>Fungi</taxon>
        <taxon>Dikarya</taxon>
        <taxon>Basidiomycota</taxon>
        <taxon>Agaricomycotina</taxon>
        <taxon>Agaricomycetes</taxon>
        <taxon>Agaricomycetidae</taxon>
        <taxon>Boletales</taxon>
        <taxon>Boletales incertae sedis</taxon>
        <taxon>Leucogyrophana</taxon>
    </lineage>
</organism>
<protein>
    <recommendedName>
        <fullName evidence="4">F-box domain-containing protein</fullName>
    </recommendedName>
</protein>
<sequence length="543" mass="61083">MHRCLLIPELVCAIIAECDADPPHWGPDKISAQKTMASLARTCRIFKDPALDILWAHMSHLSQLILCLPIDAWMVTEPPTRGEAKKTRIKTKLCLTRPLTESDWEIILSYTCRVRSLVFMTAERQEQTLETLLRLFDSPTTPPLVFPNLRTFTWHDKREGMLPCLPRCLSPTLAVLSFNFRSQSRFPWSSLGIQKMVDIVGSLAHKTPDVIRFWCTVPPPFDPVEMFSGLICGWTRLTVVGMPIPNTRALLHLASLSLRKLFITIPPTWEPIETTHGVSVQFPDSLEELRISGRTFAPCAHFLARLHAAPVSVGISSRRPYTGTEIQELAKVLSAQLSHQRLQELHVGTGGPEKDASHVLELKDLEPLSRFTQLKDLDLNELCLGNIGDGDIHHLVSAWPRLVRFLFGAHRRSPAGPRLSIIGLQSVLTQCPMLETLALPVDFHFSPDMIITAEQPYSGVVHTRLRNLHVGYGSCNDPKSVAALLYAMLPPVHVRCVDDDNDDDEELLSRIAAWVEVEYLLDYDFGTTSTDSDEDPYFVQFRP</sequence>
<dbReference type="Gene3D" id="3.80.10.10">
    <property type="entry name" value="Ribonuclease Inhibitor"/>
    <property type="match status" value="1"/>
</dbReference>
<proteinExistence type="predicted"/>
<keyword evidence="1" id="KW-0732">Signal</keyword>
<dbReference type="AlphaFoldDB" id="A0A0C9W4M0"/>
<dbReference type="OrthoDB" id="3543113at2759"/>
<gene>
    <name evidence="2" type="ORF">HYDPIDRAFT_115914</name>
</gene>
<keyword evidence="3" id="KW-1185">Reference proteome</keyword>
<dbReference type="EMBL" id="KN839862">
    <property type="protein sequence ID" value="KIJ61443.1"/>
    <property type="molecule type" value="Genomic_DNA"/>
</dbReference>
<evidence type="ECO:0008006" key="4">
    <source>
        <dbReference type="Google" id="ProtNLM"/>
    </source>
</evidence>
<evidence type="ECO:0000256" key="1">
    <source>
        <dbReference type="SAM" id="SignalP"/>
    </source>
</evidence>
<evidence type="ECO:0000313" key="2">
    <source>
        <dbReference type="EMBL" id="KIJ61443.1"/>
    </source>
</evidence>